<dbReference type="EMBL" id="JAPIVE010000001">
    <property type="protein sequence ID" value="MCX2522881.1"/>
    <property type="molecule type" value="Genomic_DNA"/>
</dbReference>
<dbReference type="RefSeq" id="WP_250936150.1">
    <property type="nucleotide sequence ID" value="NZ_JAMLJK010000001.1"/>
</dbReference>
<dbReference type="FunFam" id="1.10.10.10:FF:000001">
    <property type="entry name" value="LysR family transcriptional regulator"/>
    <property type="match status" value="1"/>
</dbReference>
<dbReference type="InterPro" id="IPR036390">
    <property type="entry name" value="WH_DNA-bd_sf"/>
</dbReference>
<evidence type="ECO:0000256" key="1">
    <source>
        <dbReference type="ARBA" id="ARBA00009437"/>
    </source>
</evidence>
<evidence type="ECO:0000313" key="6">
    <source>
        <dbReference type="EMBL" id="MCX2522881.1"/>
    </source>
</evidence>
<evidence type="ECO:0000256" key="3">
    <source>
        <dbReference type="ARBA" id="ARBA00023125"/>
    </source>
</evidence>
<dbReference type="PANTHER" id="PTHR30537:SF10">
    <property type="entry name" value="TRANSCRIPTIONAL REGULATOR-RELATED"/>
    <property type="match status" value="1"/>
</dbReference>
<dbReference type="GO" id="GO:0006351">
    <property type="term" value="P:DNA-templated transcription"/>
    <property type="evidence" value="ECO:0007669"/>
    <property type="project" value="TreeGrafter"/>
</dbReference>
<dbReference type="Pfam" id="PF00126">
    <property type="entry name" value="HTH_1"/>
    <property type="match status" value="1"/>
</dbReference>
<reference evidence="6" key="1">
    <citation type="submission" date="2022-11" db="EMBL/GenBank/DDBJ databases">
        <title>Larsenimonas rhizosphaerae sp. nov., isolated from a tidal mudflat.</title>
        <authorList>
            <person name="Lee S.D."/>
            <person name="Kim I.S."/>
        </authorList>
    </citation>
    <scope>NUCLEOTIDE SEQUENCE</scope>
    <source>
        <strain evidence="6">GH2-1</strain>
    </source>
</reference>
<dbReference type="InterPro" id="IPR005119">
    <property type="entry name" value="LysR_subst-bd"/>
</dbReference>
<dbReference type="PANTHER" id="PTHR30537">
    <property type="entry name" value="HTH-TYPE TRANSCRIPTIONAL REGULATOR"/>
    <property type="match status" value="1"/>
</dbReference>
<dbReference type="Pfam" id="PF03466">
    <property type="entry name" value="LysR_substrate"/>
    <property type="match status" value="1"/>
</dbReference>
<dbReference type="SUPFAM" id="SSF46785">
    <property type="entry name" value="Winged helix' DNA-binding domain"/>
    <property type="match status" value="1"/>
</dbReference>
<dbReference type="SUPFAM" id="SSF53850">
    <property type="entry name" value="Periplasmic binding protein-like II"/>
    <property type="match status" value="1"/>
</dbReference>
<keyword evidence="4" id="KW-0804">Transcription</keyword>
<dbReference type="InterPro" id="IPR000847">
    <property type="entry name" value="LysR_HTH_N"/>
</dbReference>
<keyword evidence="7" id="KW-1185">Reference proteome</keyword>
<keyword evidence="3" id="KW-0238">DNA-binding</keyword>
<name>A0AA41ZJD7_9GAMM</name>
<evidence type="ECO:0000256" key="4">
    <source>
        <dbReference type="ARBA" id="ARBA00023163"/>
    </source>
</evidence>
<keyword evidence="2" id="KW-0805">Transcription regulation</keyword>
<dbReference type="FunFam" id="3.40.190.290:FF:000001">
    <property type="entry name" value="Transcriptional regulator, LysR family"/>
    <property type="match status" value="1"/>
</dbReference>
<dbReference type="Proteomes" id="UP001165678">
    <property type="component" value="Unassembled WGS sequence"/>
</dbReference>
<proteinExistence type="inferred from homology"/>
<dbReference type="InterPro" id="IPR036388">
    <property type="entry name" value="WH-like_DNA-bd_sf"/>
</dbReference>
<evidence type="ECO:0000259" key="5">
    <source>
        <dbReference type="PROSITE" id="PS50931"/>
    </source>
</evidence>
<dbReference type="Gene3D" id="1.10.10.10">
    <property type="entry name" value="Winged helix-like DNA-binding domain superfamily/Winged helix DNA-binding domain"/>
    <property type="match status" value="1"/>
</dbReference>
<dbReference type="AlphaFoldDB" id="A0AA41ZJD7"/>
<comment type="caution">
    <text evidence="6">The sequence shown here is derived from an EMBL/GenBank/DDBJ whole genome shotgun (WGS) entry which is preliminary data.</text>
</comment>
<organism evidence="6 7">
    <name type="scientific">Larsenimonas rhizosphaerae</name>
    <dbReference type="NCBI Taxonomy" id="2944682"/>
    <lineage>
        <taxon>Bacteria</taxon>
        <taxon>Pseudomonadati</taxon>
        <taxon>Pseudomonadota</taxon>
        <taxon>Gammaproteobacteria</taxon>
        <taxon>Oceanospirillales</taxon>
        <taxon>Halomonadaceae</taxon>
        <taxon>Larsenimonas</taxon>
    </lineage>
</organism>
<dbReference type="GO" id="GO:0043565">
    <property type="term" value="F:sequence-specific DNA binding"/>
    <property type="evidence" value="ECO:0007669"/>
    <property type="project" value="TreeGrafter"/>
</dbReference>
<dbReference type="InterPro" id="IPR058163">
    <property type="entry name" value="LysR-type_TF_proteobact-type"/>
</dbReference>
<comment type="similarity">
    <text evidence="1">Belongs to the LysR transcriptional regulatory family.</text>
</comment>
<evidence type="ECO:0000313" key="7">
    <source>
        <dbReference type="Proteomes" id="UP001165678"/>
    </source>
</evidence>
<sequence>MQHWDRIEAFIAVVRTGRFSSAALALKVSVSHVSRLVAGLEQQLGTQLLYRTTRTLLLTDAGRIYFERCQPLISELEEATHAVQSLAESPHGLLRVTAATNYGERFIAPLVNDFMTLHPQLEVDFHLTNRRINLLEEGVDLAIRLGTLADSSLMARRIASRQEYVVASPDYLAREGVPETLDALRHHHCLAGSRRSWVFQENGRRREVRIDGRWRVNSGLALLDAARKGLGLAQLPDYYVMDDLHQNSLVSVLKRYRHPDTGVWAVYPGHQHTSPKIRHFIDFLVGALPAPLPDQRMPDSDGH</sequence>
<feature type="domain" description="HTH lysR-type" evidence="5">
    <location>
        <begin position="1"/>
        <end position="59"/>
    </location>
</feature>
<dbReference type="GO" id="GO:0003700">
    <property type="term" value="F:DNA-binding transcription factor activity"/>
    <property type="evidence" value="ECO:0007669"/>
    <property type="project" value="InterPro"/>
</dbReference>
<gene>
    <name evidence="6" type="ORF">OQ287_01370</name>
</gene>
<dbReference type="Gene3D" id="3.40.190.290">
    <property type="match status" value="1"/>
</dbReference>
<accession>A0AA41ZJD7</accession>
<dbReference type="PROSITE" id="PS50931">
    <property type="entry name" value="HTH_LYSR"/>
    <property type="match status" value="1"/>
</dbReference>
<protein>
    <submittedName>
        <fullName evidence="6">LysR family transcriptional regulator</fullName>
    </submittedName>
</protein>
<evidence type="ECO:0000256" key="2">
    <source>
        <dbReference type="ARBA" id="ARBA00023015"/>
    </source>
</evidence>